<comment type="similarity">
    <text evidence="2">Belongs to the cytochrome c oxidase subunit 2 family.</text>
</comment>
<evidence type="ECO:0000256" key="8">
    <source>
        <dbReference type="ARBA" id="ARBA00022982"/>
    </source>
</evidence>
<evidence type="ECO:0000313" key="19">
    <source>
        <dbReference type="Proteomes" id="UP000571950"/>
    </source>
</evidence>
<keyword evidence="7" id="KW-0732">Signal</keyword>
<dbReference type="AlphaFoldDB" id="A0A7W6BJX8"/>
<keyword evidence="6 15" id="KW-0812">Transmembrane</keyword>
<keyword evidence="5" id="KW-0679">Respiratory chain</keyword>
<evidence type="ECO:0000256" key="7">
    <source>
        <dbReference type="ARBA" id="ARBA00022729"/>
    </source>
</evidence>
<keyword evidence="9 15" id="KW-1133">Transmembrane helix</keyword>
<keyword evidence="8" id="KW-0249">Electron transport</keyword>
<evidence type="ECO:0000256" key="3">
    <source>
        <dbReference type="ARBA" id="ARBA00022448"/>
    </source>
</evidence>
<evidence type="ECO:0000256" key="10">
    <source>
        <dbReference type="ARBA" id="ARBA00023002"/>
    </source>
</evidence>
<dbReference type="Proteomes" id="UP000571950">
    <property type="component" value="Unassembled WGS sequence"/>
</dbReference>
<evidence type="ECO:0000256" key="14">
    <source>
        <dbReference type="ARBA" id="ARBA00030198"/>
    </source>
</evidence>
<dbReference type="CDD" id="cd04212">
    <property type="entry name" value="CuRO_UO_II"/>
    <property type="match status" value="1"/>
</dbReference>
<evidence type="ECO:0000256" key="1">
    <source>
        <dbReference type="ARBA" id="ARBA00004651"/>
    </source>
</evidence>
<dbReference type="GO" id="GO:0009486">
    <property type="term" value="F:cytochrome bo3 ubiquinol oxidase activity"/>
    <property type="evidence" value="ECO:0007669"/>
    <property type="project" value="InterPro"/>
</dbReference>
<dbReference type="InterPro" id="IPR036257">
    <property type="entry name" value="Cyt_c_oxidase_su2_TM_sf"/>
</dbReference>
<dbReference type="InterPro" id="IPR006333">
    <property type="entry name" value="Cyt_o_ubiquinol_oxidase_su2"/>
</dbReference>
<dbReference type="RefSeq" id="WP_188073707.1">
    <property type="nucleotide sequence ID" value="NZ_BSPS01000107.1"/>
</dbReference>
<keyword evidence="19" id="KW-1185">Reference proteome</keyword>
<dbReference type="InterPro" id="IPR011759">
    <property type="entry name" value="Cyt_c_oxidase_su2_TM_dom"/>
</dbReference>
<dbReference type="GO" id="GO:0042773">
    <property type="term" value="P:ATP synthesis coupled electron transport"/>
    <property type="evidence" value="ECO:0007669"/>
    <property type="project" value="TreeGrafter"/>
</dbReference>
<dbReference type="PROSITE" id="PS50999">
    <property type="entry name" value="COX2_TM"/>
    <property type="match status" value="1"/>
</dbReference>
<protein>
    <recommendedName>
        <fullName evidence="14">Ubiquinol oxidase polypeptide II</fullName>
    </recommendedName>
</protein>
<feature type="domain" description="Cytochrome oxidase subunit II copper A binding" evidence="16">
    <location>
        <begin position="138"/>
        <end position="250"/>
    </location>
</feature>
<evidence type="ECO:0000256" key="9">
    <source>
        <dbReference type="ARBA" id="ARBA00022989"/>
    </source>
</evidence>
<keyword evidence="4" id="KW-1003">Cell membrane</keyword>
<dbReference type="SUPFAM" id="SSF49503">
    <property type="entry name" value="Cupredoxins"/>
    <property type="match status" value="1"/>
</dbReference>
<dbReference type="PROSITE" id="PS50857">
    <property type="entry name" value="COX2_CUA"/>
    <property type="match status" value="1"/>
</dbReference>
<comment type="subcellular location">
    <subcellularLocation>
        <location evidence="1">Cell membrane</location>
        <topology evidence="1">Multi-pass membrane protein</topology>
    </subcellularLocation>
</comment>
<keyword evidence="3" id="KW-0813">Transport</keyword>
<dbReference type="GO" id="GO:0005507">
    <property type="term" value="F:copper ion binding"/>
    <property type="evidence" value="ECO:0007669"/>
    <property type="project" value="InterPro"/>
</dbReference>
<keyword evidence="10 18" id="KW-0560">Oxidoreductase</keyword>
<evidence type="ECO:0000256" key="5">
    <source>
        <dbReference type="ARBA" id="ARBA00022660"/>
    </source>
</evidence>
<evidence type="ECO:0000256" key="13">
    <source>
        <dbReference type="ARBA" id="ARBA00023288"/>
    </source>
</evidence>
<dbReference type="Gene3D" id="1.10.287.90">
    <property type="match status" value="1"/>
</dbReference>
<feature type="transmembrane region" description="Helical" evidence="15">
    <location>
        <begin position="93"/>
        <end position="115"/>
    </location>
</feature>
<dbReference type="Pfam" id="PF06481">
    <property type="entry name" value="COX_ARM"/>
    <property type="match status" value="1"/>
</dbReference>
<keyword evidence="11 15" id="KW-0472">Membrane</keyword>
<dbReference type="GO" id="GO:0004129">
    <property type="term" value="F:cytochrome-c oxidase activity"/>
    <property type="evidence" value="ECO:0007669"/>
    <property type="project" value="InterPro"/>
</dbReference>
<evidence type="ECO:0000313" key="18">
    <source>
        <dbReference type="EMBL" id="MBB3928430.1"/>
    </source>
</evidence>
<dbReference type="InterPro" id="IPR002429">
    <property type="entry name" value="CcO_II-like_C"/>
</dbReference>
<gene>
    <name evidence="18" type="ORF">GGR43_004174</name>
</gene>
<dbReference type="NCBIfam" id="TIGR01433">
    <property type="entry name" value="CyoA"/>
    <property type="match status" value="1"/>
</dbReference>
<comment type="caution">
    <text evidence="18">The sequence shown here is derived from an EMBL/GenBank/DDBJ whole genome shotgun (WGS) entry which is preliminary data.</text>
</comment>
<sequence length="416" mass="45196">MSSLPSRRRAKRRAFPRLLAAAAILPLGACDAIVLDPAGDIARQEANLLLVSTGLMLLIIVPVMLLTVFFAWKYRQSNTEAEYEPDWDHSTKIELVVWAAPLLIIICLGAVTWIGTHMLDPYRPISRISKGQPVTAAHKPLEVNVVALNWKWLFIYPEQGIATVNELVVPTDRPLNFRLTSSSMMNSFYVPAMAGQIYTMPGMETKLHAVMNEVNSSVGFSANYSGAGFSTMRFGFKGVAPADFDAWVAKVKAGKDGALDRQVYLKLEQPSEREPVRHYAAVADDLFDAVVNMCVQPGKMCMSEMAMIDKRGGLGLAGIHNVAMLTYDKNGRAQSFTARDRSDKALSISYVKALCSDPTLLDSLREQQAKLSSVGTTDEAALLVTKKPAAITPATISPATMSPSTISMAAPANPAS</sequence>
<dbReference type="InterPro" id="IPR034227">
    <property type="entry name" value="CuRO_UO_II"/>
</dbReference>
<feature type="transmembrane region" description="Helical" evidence="15">
    <location>
        <begin position="48"/>
        <end position="72"/>
    </location>
</feature>
<dbReference type="InterPro" id="IPR008972">
    <property type="entry name" value="Cupredoxin"/>
</dbReference>
<evidence type="ECO:0000256" key="12">
    <source>
        <dbReference type="ARBA" id="ARBA00023139"/>
    </source>
</evidence>
<accession>A0A7W6BJX8</accession>
<dbReference type="Gene3D" id="2.60.40.420">
    <property type="entry name" value="Cupredoxins - blue copper proteins"/>
    <property type="match status" value="1"/>
</dbReference>
<dbReference type="GO" id="GO:0005886">
    <property type="term" value="C:plasma membrane"/>
    <property type="evidence" value="ECO:0007669"/>
    <property type="project" value="UniProtKB-SubCell"/>
</dbReference>
<reference evidence="18 19" key="1">
    <citation type="submission" date="2020-08" db="EMBL/GenBank/DDBJ databases">
        <title>Genomic Encyclopedia of Type Strains, Phase IV (KMG-IV): sequencing the most valuable type-strain genomes for metagenomic binning, comparative biology and taxonomic classification.</title>
        <authorList>
            <person name="Goeker M."/>
        </authorList>
    </citation>
    <scope>NUCLEOTIDE SEQUENCE [LARGE SCALE GENOMIC DNA]</scope>
    <source>
        <strain evidence="18 19">DSM 26189</strain>
    </source>
</reference>
<proteinExistence type="inferred from homology"/>
<evidence type="ECO:0000256" key="2">
    <source>
        <dbReference type="ARBA" id="ARBA00007866"/>
    </source>
</evidence>
<dbReference type="PANTHER" id="PTHR22888">
    <property type="entry name" value="CYTOCHROME C OXIDASE, SUBUNIT II"/>
    <property type="match status" value="1"/>
</dbReference>
<evidence type="ECO:0000256" key="4">
    <source>
        <dbReference type="ARBA" id="ARBA00022475"/>
    </source>
</evidence>
<dbReference type="PANTHER" id="PTHR22888:SF18">
    <property type="entry name" value="CYTOCHROME BO(3) UBIQUINOL OXIDASE SUBUNIT 2"/>
    <property type="match status" value="1"/>
</dbReference>
<evidence type="ECO:0000256" key="11">
    <source>
        <dbReference type="ARBA" id="ARBA00023136"/>
    </source>
</evidence>
<dbReference type="InterPro" id="IPR010514">
    <property type="entry name" value="COX_ARM"/>
</dbReference>
<dbReference type="InterPro" id="IPR045187">
    <property type="entry name" value="CcO_II"/>
</dbReference>
<evidence type="ECO:0000259" key="16">
    <source>
        <dbReference type="PROSITE" id="PS50857"/>
    </source>
</evidence>
<organism evidence="18 19">
    <name type="scientific">Sphingobium jiangsuense</name>
    <dbReference type="NCBI Taxonomy" id="870476"/>
    <lineage>
        <taxon>Bacteria</taxon>
        <taxon>Pseudomonadati</taxon>
        <taxon>Pseudomonadota</taxon>
        <taxon>Alphaproteobacteria</taxon>
        <taxon>Sphingomonadales</taxon>
        <taxon>Sphingomonadaceae</taxon>
        <taxon>Sphingobium</taxon>
    </lineage>
</organism>
<keyword evidence="12" id="KW-0564">Palmitate</keyword>
<dbReference type="EMBL" id="JACIDT010000024">
    <property type="protein sequence ID" value="MBB3928430.1"/>
    <property type="molecule type" value="Genomic_DNA"/>
</dbReference>
<keyword evidence="13" id="KW-0449">Lipoprotein</keyword>
<evidence type="ECO:0000256" key="6">
    <source>
        <dbReference type="ARBA" id="ARBA00022692"/>
    </source>
</evidence>
<evidence type="ECO:0000259" key="17">
    <source>
        <dbReference type="PROSITE" id="PS50999"/>
    </source>
</evidence>
<feature type="domain" description="Cytochrome oxidase subunit II transmembrane region profile" evidence="17">
    <location>
        <begin position="26"/>
        <end position="123"/>
    </location>
</feature>
<name>A0A7W6BJX8_9SPHN</name>
<dbReference type="SUPFAM" id="SSF81464">
    <property type="entry name" value="Cytochrome c oxidase subunit II-like, transmembrane region"/>
    <property type="match status" value="1"/>
</dbReference>
<dbReference type="GO" id="GO:0016682">
    <property type="term" value="F:oxidoreductase activity, acting on diphenols and related substances as donors, oxygen as acceptor"/>
    <property type="evidence" value="ECO:0007669"/>
    <property type="project" value="InterPro"/>
</dbReference>
<evidence type="ECO:0000256" key="15">
    <source>
        <dbReference type="SAM" id="Phobius"/>
    </source>
</evidence>